<sequence length="435" mass="46829">MLPMLTVAVIVDAAVALGVFMSRGGAFIPYLLRVILLLETTVFACLLTFTLVLSAVCWPSVRMIADRQPMPRGLLRVSILVKAVVFIAVLAVIAPSMLSFREASDAAREQSVWQRLRDQVSVSVTFGPDHTDMDARAAELVHAMERQGKAALSYTFTDETDEQKNRITADTPVTGIVTHSWLDLVGINPDTTAGITPVDASRLNEQARQIVDQFTTWATDDAQARRLRNESKYYVVDGVTVPLLKGGSDEMLFSRRATIIVVPDLNGFSDSGFLTPALSSRNIVLTGLDDARRQATQAGLGAAISVRYIAEAQILRAQFSAYFAWIQAAAIVLLLAAFTMVALVGADVRATLRAGHDYPLLLDGYAPGRLAAPIILTETLFALAAAGIVCIILVAQQSGGTPITLIVATVAAPFSAVCHRTATASRFRAINDRTL</sequence>
<keyword evidence="1 2" id="KW-0812">Transmembrane</keyword>
<dbReference type="OrthoDB" id="2936424at2"/>
<dbReference type="eggNOG" id="COG4652">
    <property type="taxonomic scope" value="Bacteria"/>
</dbReference>
<feature type="transmembrane region" description="Helical" evidence="1">
    <location>
        <begin position="400"/>
        <end position="418"/>
    </location>
</feature>
<evidence type="ECO:0000313" key="2">
    <source>
        <dbReference type="EMBL" id="KFI51786.1"/>
    </source>
</evidence>
<accession>A0A086ZZ36</accession>
<feature type="transmembrane region" description="Helical" evidence="1">
    <location>
        <begin position="79"/>
        <end position="98"/>
    </location>
</feature>
<evidence type="ECO:0000256" key="1">
    <source>
        <dbReference type="SAM" id="Phobius"/>
    </source>
</evidence>
<dbReference type="Proteomes" id="UP000029108">
    <property type="component" value="Unassembled WGS sequence"/>
</dbReference>
<keyword evidence="1" id="KW-1133">Transmembrane helix</keyword>
<organism evidence="2 3">
    <name type="scientific">Bifidobacterium biavatii DSM 23969</name>
    <dbReference type="NCBI Taxonomy" id="1437608"/>
    <lineage>
        <taxon>Bacteria</taxon>
        <taxon>Bacillati</taxon>
        <taxon>Actinomycetota</taxon>
        <taxon>Actinomycetes</taxon>
        <taxon>Bifidobacteriales</taxon>
        <taxon>Bifidobacteriaceae</taxon>
        <taxon>Bifidobacterium</taxon>
    </lineage>
</organism>
<dbReference type="STRING" id="1437608.GCA_000771645_00200"/>
<evidence type="ECO:0000313" key="3">
    <source>
        <dbReference type="Proteomes" id="UP000029108"/>
    </source>
</evidence>
<dbReference type="AlphaFoldDB" id="A0A086ZZ36"/>
<dbReference type="RefSeq" id="WP_051923756.1">
    <property type="nucleotide sequence ID" value="NZ_JDUU01000010.1"/>
</dbReference>
<keyword evidence="1" id="KW-0472">Membrane</keyword>
<keyword evidence="3" id="KW-1185">Reference proteome</keyword>
<feature type="transmembrane region" description="Helical" evidence="1">
    <location>
        <begin position="370"/>
        <end position="394"/>
    </location>
</feature>
<reference evidence="2 3" key="1">
    <citation type="submission" date="2014-03" db="EMBL/GenBank/DDBJ databases">
        <title>Genomics of Bifidobacteria.</title>
        <authorList>
            <person name="Ventura M."/>
            <person name="Milani C."/>
            <person name="Lugli G.A."/>
        </authorList>
    </citation>
    <scope>NUCLEOTIDE SEQUENCE [LARGE SCALE GENOMIC DNA]</scope>
    <source>
        <strain evidence="2 3">DSM 23969</strain>
    </source>
</reference>
<protein>
    <submittedName>
        <fullName evidence="2">Transmembrane protein</fullName>
    </submittedName>
</protein>
<comment type="caution">
    <text evidence="2">The sequence shown here is derived from an EMBL/GenBank/DDBJ whole genome shotgun (WGS) entry which is preliminary data.</text>
</comment>
<gene>
    <name evidence="2" type="ORF">BBIA_0702</name>
</gene>
<name>A0A086ZZ36_9BIFI</name>
<dbReference type="EMBL" id="JGYN01000008">
    <property type="protein sequence ID" value="KFI51786.1"/>
    <property type="molecule type" value="Genomic_DNA"/>
</dbReference>
<feature type="transmembrane region" description="Helical" evidence="1">
    <location>
        <begin position="34"/>
        <end position="58"/>
    </location>
</feature>
<proteinExistence type="predicted"/>
<feature type="transmembrane region" description="Helical" evidence="1">
    <location>
        <begin position="322"/>
        <end position="344"/>
    </location>
</feature>